<evidence type="ECO:0000313" key="2">
    <source>
        <dbReference type="EMBL" id="KAK5612756.1"/>
    </source>
</evidence>
<evidence type="ECO:0000256" key="1">
    <source>
        <dbReference type="SAM" id="MobiDB-lite"/>
    </source>
</evidence>
<evidence type="ECO:0000313" key="3">
    <source>
        <dbReference type="Proteomes" id="UP001311232"/>
    </source>
</evidence>
<organism evidence="2 3">
    <name type="scientific">Crenichthys baileyi</name>
    <name type="common">White River springfish</name>
    <dbReference type="NCBI Taxonomy" id="28760"/>
    <lineage>
        <taxon>Eukaryota</taxon>
        <taxon>Metazoa</taxon>
        <taxon>Chordata</taxon>
        <taxon>Craniata</taxon>
        <taxon>Vertebrata</taxon>
        <taxon>Euteleostomi</taxon>
        <taxon>Actinopterygii</taxon>
        <taxon>Neopterygii</taxon>
        <taxon>Teleostei</taxon>
        <taxon>Neoteleostei</taxon>
        <taxon>Acanthomorphata</taxon>
        <taxon>Ovalentaria</taxon>
        <taxon>Atherinomorphae</taxon>
        <taxon>Cyprinodontiformes</taxon>
        <taxon>Goodeidae</taxon>
        <taxon>Crenichthys</taxon>
    </lineage>
</organism>
<feature type="region of interest" description="Disordered" evidence="1">
    <location>
        <begin position="1"/>
        <end position="29"/>
    </location>
</feature>
<comment type="caution">
    <text evidence="2">The sequence shown here is derived from an EMBL/GenBank/DDBJ whole genome shotgun (WGS) entry which is preliminary data.</text>
</comment>
<protein>
    <submittedName>
        <fullName evidence="2">Uncharacterized protein</fullName>
    </submittedName>
</protein>
<feature type="non-terminal residue" evidence="2">
    <location>
        <position position="1"/>
    </location>
</feature>
<gene>
    <name evidence="2" type="ORF">CRENBAI_007539</name>
</gene>
<dbReference type="Proteomes" id="UP001311232">
    <property type="component" value="Unassembled WGS sequence"/>
</dbReference>
<reference evidence="2 3" key="1">
    <citation type="submission" date="2021-06" db="EMBL/GenBank/DDBJ databases">
        <authorList>
            <person name="Palmer J.M."/>
        </authorList>
    </citation>
    <scope>NUCLEOTIDE SEQUENCE [LARGE SCALE GENOMIC DNA]</scope>
    <source>
        <strain evidence="2 3">MEX-2019</strain>
        <tissue evidence="2">Muscle</tissue>
    </source>
</reference>
<proteinExistence type="predicted"/>
<dbReference type="AlphaFoldDB" id="A0AAV9RUS5"/>
<dbReference type="EMBL" id="JAHHUM010001314">
    <property type="protein sequence ID" value="KAK5612756.1"/>
    <property type="molecule type" value="Genomic_DNA"/>
</dbReference>
<accession>A0AAV9RUS5</accession>
<name>A0AAV9RUS5_9TELE</name>
<feature type="compositionally biased region" description="Basic and acidic residues" evidence="1">
    <location>
        <begin position="14"/>
        <end position="26"/>
    </location>
</feature>
<sequence length="70" mass="8083">DHGERESKRRKREREHEGEKVQKEAVQEEEAVQKGTPLIFLAHLQKQEVGRWGGQGIQAHLQQRDGRSDG</sequence>
<feature type="non-terminal residue" evidence="2">
    <location>
        <position position="70"/>
    </location>
</feature>
<keyword evidence="3" id="KW-1185">Reference proteome</keyword>